<keyword evidence="2" id="KW-0547">Nucleotide-binding</keyword>
<dbReference type="SUPFAM" id="SSF52540">
    <property type="entry name" value="P-loop containing nucleoside triphosphate hydrolases"/>
    <property type="match status" value="1"/>
</dbReference>
<feature type="coiled-coil region" evidence="4">
    <location>
        <begin position="223"/>
        <end position="264"/>
    </location>
</feature>
<dbReference type="InterPro" id="IPR006703">
    <property type="entry name" value="G_AIG1"/>
</dbReference>
<keyword evidence="4" id="KW-0175">Coiled coil</keyword>
<dbReference type="GO" id="GO:0003924">
    <property type="term" value="F:GTPase activity"/>
    <property type="evidence" value="ECO:0007669"/>
    <property type="project" value="Ensembl"/>
</dbReference>
<evidence type="ECO:0000259" key="5">
    <source>
        <dbReference type="PROSITE" id="PS51720"/>
    </source>
</evidence>
<organism evidence="6 7">
    <name type="scientific">Chinchilla lanigera</name>
    <name type="common">Long-tailed chinchilla</name>
    <name type="synonym">Chinchilla villidera</name>
    <dbReference type="NCBI Taxonomy" id="34839"/>
    <lineage>
        <taxon>Eukaryota</taxon>
        <taxon>Metazoa</taxon>
        <taxon>Chordata</taxon>
        <taxon>Craniata</taxon>
        <taxon>Vertebrata</taxon>
        <taxon>Euteleostomi</taxon>
        <taxon>Mammalia</taxon>
        <taxon>Eutheria</taxon>
        <taxon>Euarchontoglires</taxon>
        <taxon>Glires</taxon>
        <taxon>Rodentia</taxon>
        <taxon>Hystricomorpha</taxon>
        <taxon>Chinchillidae</taxon>
        <taxon>Chinchilla</taxon>
    </lineage>
</organism>
<proteinExistence type="inferred from homology"/>
<dbReference type="GO" id="GO:0005525">
    <property type="term" value="F:GTP binding"/>
    <property type="evidence" value="ECO:0007669"/>
    <property type="project" value="UniProtKB-KW"/>
</dbReference>
<dbReference type="FunFam" id="3.40.50.300:FF:000366">
    <property type="entry name" value="GTPase, IMAP family member 2"/>
    <property type="match status" value="1"/>
</dbReference>
<dbReference type="GO" id="GO:0005811">
    <property type="term" value="C:lipid droplet"/>
    <property type="evidence" value="ECO:0007669"/>
    <property type="project" value="Ensembl"/>
</dbReference>
<evidence type="ECO:0000256" key="1">
    <source>
        <dbReference type="ARBA" id="ARBA00008535"/>
    </source>
</evidence>
<dbReference type="InterPro" id="IPR027417">
    <property type="entry name" value="P-loop_NTPase"/>
</dbReference>
<keyword evidence="3" id="KW-0342">GTP-binding</keyword>
<evidence type="ECO:0000313" key="7">
    <source>
        <dbReference type="Proteomes" id="UP000694398"/>
    </source>
</evidence>
<sequence>MAEPQDNELRIVLVGKTGSGKSATGNTILGRPVFCSQISAHAVTKICEKQTRKWNGKDLVVVDTPGLFDTKEKLESTCREISRCVIASCPGPHAILMVIQLGRFTEEEQKTVALIKAVFGTAAMQHMIVLFTRKDELDGSSLSEFLGDAHAKLKSIIKECGDRCFAINNKADPAEKEVQVQALMELVERMVQKNRGAYFSHTIYKDIDERLKYQAKVLVEFHTEQLNNNIKIIQESNKSEQEKLRDIKDRHMKHEERIKNVREEAEGSVLEYGLRKILKILSNIWQMFWK</sequence>
<evidence type="ECO:0000313" key="6">
    <source>
        <dbReference type="Ensembl" id="ENSCLAP00000001623.1"/>
    </source>
</evidence>
<dbReference type="InterPro" id="IPR045058">
    <property type="entry name" value="GIMA/IAN/Toc"/>
</dbReference>
<dbReference type="GO" id="GO:0042803">
    <property type="term" value="F:protein homodimerization activity"/>
    <property type="evidence" value="ECO:0007669"/>
    <property type="project" value="Ensembl"/>
</dbReference>
<name>A0A8C2UPW6_CHILA</name>
<evidence type="ECO:0000256" key="2">
    <source>
        <dbReference type="ARBA" id="ARBA00022741"/>
    </source>
</evidence>
<gene>
    <name evidence="6" type="primary">GIMAP7</name>
</gene>
<evidence type="ECO:0000256" key="4">
    <source>
        <dbReference type="SAM" id="Coils"/>
    </source>
</evidence>
<reference evidence="6" key="1">
    <citation type="submission" date="2025-08" db="UniProtKB">
        <authorList>
            <consortium name="Ensembl"/>
        </authorList>
    </citation>
    <scope>IDENTIFICATION</scope>
</reference>
<feature type="domain" description="AIG1-type G" evidence="5">
    <location>
        <begin position="6"/>
        <end position="208"/>
    </location>
</feature>
<keyword evidence="7" id="KW-1185">Reference proteome</keyword>
<dbReference type="PANTHER" id="PTHR10903:SF170">
    <property type="entry name" value="GTPASE IMAP FAMILY MEMBER 7"/>
    <property type="match status" value="1"/>
</dbReference>
<dbReference type="OMA" id="QECPSRR"/>
<evidence type="ECO:0000256" key="3">
    <source>
        <dbReference type="ARBA" id="ARBA00023134"/>
    </source>
</evidence>
<dbReference type="Proteomes" id="UP000694398">
    <property type="component" value="Unassembled WGS sequence"/>
</dbReference>
<dbReference type="Gene3D" id="3.40.50.300">
    <property type="entry name" value="P-loop containing nucleotide triphosphate hydrolases"/>
    <property type="match status" value="1"/>
</dbReference>
<protein>
    <submittedName>
        <fullName evidence="6">GTPase, IMAP family member 7</fullName>
    </submittedName>
</protein>
<dbReference type="CDD" id="cd01852">
    <property type="entry name" value="AIG1"/>
    <property type="match status" value="1"/>
</dbReference>
<dbReference type="PANTHER" id="PTHR10903">
    <property type="entry name" value="GTPASE, IMAP FAMILY MEMBER-RELATED"/>
    <property type="match status" value="1"/>
</dbReference>
<reference evidence="6" key="2">
    <citation type="submission" date="2025-09" db="UniProtKB">
        <authorList>
            <consortium name="Ensembl"/>
        </authorList>
    </citation>
    <scope>IDENTIFICATION</scope>
</reference>
<accession>A0A8C2UPW6</accession>
<dbReference type="GO" id="GO:0046039">
    <property type="term" value="P:GTP metabolic process"/>
    <property type="evidence" value="ECO:0007669"/>
    <property type="project" value="Ensembl"/>
</dbReference>
<dbReference type="Pfam" id="PF04548">
    <property type="entry name" value="AIG1"/>
    <property type="match status" value="1"/>
</dbReference>
<dbReference type="GeneTree" id="ENSGT00940000159509"/>
<dbReference type="Ensembl" id="ENSCLAT00000001666.1">
    <property type="protein sequence ID" value="ENSCLAP00000001623.1"/>
    <property type="gene ID" value="ENSCLAG00000001217.1"/>
</dbReference>
<comment type="similarity">
    <text evidence="1">Belongs to the TRAFAC class TrmE-Era-EngA-EngB-Septin-like GTPase superfamily. AIG1/Toc34/Toc159-like paraseptin GTPase family. IAN subfamily.</text>
</comment>
<dbReference type="AlphaFoldDB" id="A0A8C2UPW6"/>
<dbReference type="PROSITE" id="PS51720">
    <property type="entry name" value="G_AIG1"/>
    <property type="match status" value="1"/>
</dbReference>